<evidence type="ECO:0000256" key="2">
    <source>
        <dbReference type="ARBA" id="ARBA00022827"/>
    </source>
</evidence>
<dbReference type="GO" id="GO:0071949">
    <property type="term" value="F:FAD binding"/>
    <property type="evidence" value="ECO:0007669"/>
    <property type="project" value="InterPro"/>
</dbReference>
<dbReference type="InterPro" id="IPR002938">
    <property type="entry name" value="FAD-bd"/>
</dbReference>
<evidence type="ECO:0000313" key="5">
    <source>
        <dbReference type="EMBL" id="PMD29850.1"/>
    </source>
</evidence>
<dbReference type="Proteomes" id="UP000235786">
    <property type="component" value="Unassembled WGS sequence"/>
</dbReference>
<dbReference type="Gene3D" id="3.50.50.60">
    <property type="entry name" value="FAD/NAD(P)-binding domain"/>
    <property type="match status" value="1"/>
</dbReference>
<dbReference type="GO" id="GO:0016491">
    <property type="term" value="F:oxidoreductase activity"/>
    <property type="evidence" value="ECO:0007669"/>
    <property type="project" value="UniProtKB-KW"/>
</dbReference>
<gene>
    <name evidence="5" type="ORF">L207DRAFT_593163</name>
</gene>
<dbReference type="Pfam" id="PF01494">
    <property type="entry name" value="FAD_binding_3"/>
    <property type="match status" value="1"/>
</dbReference>
<keyword evidence="1" id="KW-0285">Flavoprotein</keyword>
<evidence type="ECO:0000313" key="6">
    <source>
        <dbReference type="Proteomes" id="UP000235786"/>
    </source>
</evidence>
<dbReference type="OrthoDB" id="3340390at2759"/>
<keyword evidence="6" id="KW-1185">Reference proteome</keyword>
<proteinExistence type="predicted"/>
<feature type="domain" description="FAD-binding" evidence="4">
    <location>
        <begin position="8"/>
        <end position="40"/>
    </location>
</feature>
<evidence type="ECO:0000256" key="3">
    <source>
        <dbReference type="ARBA" id="ARBA00023002"/>
    </source>
</evidence>
<keyword evidence="3" id="KW-0560">Oxidoreductase</keyword>
<organism evidence="5 6">
    <name type="scientific">Hyaloscypha variabilis (strain UAMH 11265 / GT02V1 / F)</name>
    <name type="common">Meliniomyces variabilis</name>
    <dbReference type="NCBI Taxonomy" id="1149755"/>
    <lineage>
        <taxon>Eukaryota</taxon>
        <taxon>Fungi</taxon>
        <taxon>Dikarya</taxon>
        <taxon>Ascomycota</taxon>
        <taxon>Pezizomycotina</taxon>
        <taxon>Leotiomycetes</taxon>
        <taxon>Helotiales</taxon>
        <taxon>Hyaloscyphaceae</taxon>
        <taxon>Hyaloscypha</taxon>
        <taxon>Hyaloscypha variabilis</taxon>
    </lineage>
</organism>
<dbReference type="SUPFAM" id="SSF51905">
    <property type="entry name" value="FAD/NAD(P)-binding domain"/>
    <property type="match status" value="1"/>
</dbReference>
<evidence type="ECO:0000259" key="4">
    <source>
        <dbReference type="Pfam" id="PF01494"/>
    </source>
</evidence>
<keyword evidence="2" id="KW-0274">FAD</keyword>
<evidence type="ECO:0000256" key="1">
    <source>
        <dbReference type="ARBA" id="ARBA00022630"/>
    </source>
</evidence>
<protein>
    <recommendedName>
        <fullName evidence="4">FAD-binding domain-containing protein</fullName>
    </recommendedName>
</protein>
<dbReference type="AlphaFoldDB" id="A0A2J6QUD0"/>
<accession>A0A2J6QUD0</accession>
<reference evidence="5 6" key="1">
    <citation type="submission" date="2016-04" db="EMBL/GenBank/DDBJ databases">
        <title>A degradative enzymes factory behind the ericoid mycorrhizal symbiosis.</title>
        <authorList>
            <consortium name="DOE Joint Genome Institute"/>
            <person name="Martino E."/>
            <person name="Morin E."/>
            <person name="Grelet G."/>
            <person name="Kuo A."/>
            <person name="Kohler A."/>
            <person name="Daghino S."/>
            <person name="Barry K."/>
            <person name="Choi C."/>
            <person name="Cichocki N."/>
            <person name="Clum A."/>
            <person name="Copeland A."/>
            <person name="Hainaut M."/>
            <person name="Haridas S."/>
            <person name="Labutti K."/>
            <person name="Lindquist E."/>
            <person name="Lipzen A."/>
            <person name="Khouja H.-R."/>
            <person name="Murat C."/>
            <person name="Ohm R."/>
            <person name="Olson A."/>
            <person name="Spatafora J."/>
            <person name="Veneault-Fourrey C."/>
            <person name="Henrissat B."/>
            <person name="Grigoriev I."/>
            <person name="Martin F."/>
            <person name="Perotto S."/>
        </authorList>
    </citation>
    <scope>NUCLEOTIDE SEQUENCE [LARGE SCALE GENOMIC DNA]</scope>
    <source>
        <strain evidence="5 6">F</strain>
    </source>
</reference>
<dbReference type="EMBL" id="KZ613971">
    <property type="protein sequence ID" value="PMD29850.1"/>
    <property type="molecule type" value="Genomic_DNA"/>
</dbReference>
<sequence length="417" mass="43342">MTDIPKSTTVLIAGGGPGGSYATSVLAREGIDVVLLEAEKFPSVWKALSIIHNPPDQIHRSPFSIFLIPTRVTPKLSIGFQQNVSLPSPPVIPGILANLTTNALSQEPGTSINGVMTLSPSNLAFVVHDVGPSLGANQRYPYIAISTQLGFLLEKIEVVAYVQGPNSSGSTISAEVFARNDFLDFQTIGGPNIIGGPTGSPPTGGPSDFNTTYNVSAGLTYLRIRLITPSDNGVVSLLAFNSITLSARSDPTPTQNTLLWDFSSAALNAQIVPADGGPIPNGIGLIGSNALPQEPGTLTNGVVPTFPGEPYQGFQIHDGGVSQGDNQRYLWALISTNVPLILVNVTALYDFAGLPNGLPPVALELSASPSFSSVTLLGTFENPVNTGLGLSVANIGSCGACNGHKLVYIDTESTGVL</sequence>
<dbReference type="InterPro" id="IPR036188">
    <property type="entry name" value="FAD/NAD-bd_sf"/>
</dbReference>
<name>A0A2J6QUD0_HYAVF</name>